<dbReference type="EMBL" id="SNRW01001139">
    <property type="protein sequence ID" value="KAA6397613.1"/>
    <property type="molecule type" value="Genomic_DNA"/>
</dbReference>
<name>A0A5J4WS34_9EUKA</name>
<accession>A0A5J4WS34</accession>
<evidence type="ECO:0000313" key="2">
    <source>
        <dbReference type="Proteomes" id="UP000324800"/>
    </source>
</evidence>
<dbReference type="AlphaFoldDB" id="A0A5J4WS34"/>
<sequence>MKLTAQQVINMIRSKPEIMSPEWARDISRNLTSEAHQTAFLPFFYQLQQQSQNPNAQLNPFYNKPPQEQMQGQQPLQYLVQFSRQQMLYQSQLILFPAIPPTNPFLPTMNPPQTQISEPQLRSNENVNDQQTRFNMFNMWVKQQRKQLKDLDKMKQQPEMHSIYQFYLYLHFHYIQPLEYDCYLTQQREINYRDRVKDQFFSTQKETDESEDEYFLDEIMPEITMPHFQSHNIDIETAQQT</sequence>
<protein>
    <submittedName>
        <fullName evidence="1">Uncharacterized protein</fullName>
    </submittedName>
</protein>
<proteinExistence type="predicted"/>
<evidence type="ECO:0000313" key="1">
    <source>
        <dbReference type="EMBL" id="KAA6397613.1"/>
    </source>
</evidence>
<gene>
    <name evidence="1" type="ORF">EZS28_006864</name>
</gene>
<comment type="caution">
    <text evidence="1">The sequence shown here is derived from an EMBL/GenBank/DDBJ whole genome shotgun (WGS) entry which is preliminary data.</text>
</comment>
<organism evidence="1 2">
    <name type="scientific">Streblomastix strix</name>
    <dbReference type="NCBI Taxonomy" id="222440"/>
    <lineage>
        <taxon>Eukaryota</taxon>
        <taxon>Metamonada</taxon>
        <taxon>Preaxostyla</taxon>
        <taxon>Oxymonadida</taxon>
        <taxon>Streblomastigidae</taxon>
        <taxon>Streblomastix</taxon>
    </lineage>
</organism>
<reference evidence="1 2" key="1">
    <citation type="submission" date="2019-03" db="EMBL/GenBank/DDBJ databases">
        <title>Single cell metagenomics reveals metabolic interactions within the superorganism composed of flagellate Streblomastix strix and complex community of Bacteroidetes bacteria on its surface.</title>
        <authorList>
            <person name="Treitli S.C."/>
            <person name="Kolisko M."/>
            <person name="Husnik F."/>
            <person name="Keeling P."/>
            <person name="Hampl V."/>
        </authorList>
    </citation>
    <scope>NUCLEOTIDE SEQUENCE [LARGE SCALE GENOMIC DNA]</scope>
    <source>
        <strain evidence="1">ST1C</strain>
    </source>
</reference>
<dbReference type="Proteomes" id="UP000324800">
    <property type="component" value="Unassembled WGS sequence"/>
</dbReference>